<dbReference type="Gene3D" id="2.60.120.10">
    <property type="entry name" value="Jelly Rolls"/>
    <property type="match status" value="1"/>
</dbReference>
<keyword evidence="7" id="KW-1185">Reference proteome</keyword>
<feature type="domain" description="HTH crp-type" evidence="5">
    <location>
        <begin position="130"/>
        <end position="198"/>
    </location>
</feature>
<dbReference type="PANTHER" id="PTHR24567">
    <property type="entry name" value="CRP FAMILY TRANSCRIPTIONAL REGULATORY PROTEIN"/>
    <property type="match status" value="1"/>
</dbReference>
<evidence type="ECO:0000313" key="6">
    <source>
        <dbReference type="EMBL" id="EMY80091.1"/>
    </source>
</evidence>
<feature type="domain" description="Cyclic nucleotide-binding" evidence="4">
    <location>
        <begin position="1"/>
        <end position="116"/>
    </location>
</feature>
<dbReference type="EMBL" id="APLF01000019">
    <property type="protein sequence ID" value="EMY80091.1"/>
    <property type="molecule type" value="Genomic_DNA"/>
</dbReference>
<dbReference type="PROSITE" id="PS50042">
    <property type="entry name" value="CNMP_BINDING_3"/>
    <property type="match status" value="1"/>
</dbReference>
<dbReference type="PATRIC" id="fig|1189619.4.peg.2812"/>
<dbReference type="SUPFAM" id="SSF51206">
    <property type="entry name" value="cAMP-binding domain-like"/>
    <property type="match status" value="1"/>
</dbReference>
<dbReference type="InterPro" id="IPR014710">
    <property type="entry name" value="RmlC-like_jellyroll"/>
</dbReference>
<dbReference type="AlphaFoldDB" id="N1WIL6"/>
<dbReference type="InterPro" id="IPR012318">
    <property type="entry name" value="HTH_CRP"/>
</dbReference>
<evidence type="ECO:0000313" key="7">
    <source>
        <dbReference type="Proteomes" id="UP000012317"/>
    </source>
</evidence>
<dbReference type="eggNOG" id="COG0664">
    <property type="taxonomic scope" value="Bacteria"/>
</dbReference>
<dbReference type="STRING" id="1189619.pgond44_13641"/>
<evidence type="ECO:0000256" key="1">
    <source>
        <dbReference type="ARBA" id="ARBA00023015"/>
    </source>
</evidence>
<evidence type="ECO:0000259" key="5">
    <source>
        <dbReference type="PROSITE" id="PS51063"/>
    </source>
</evidence>
<dbReference type="InterPro" id="IPR036390">
    <property type="entry name" value="WH_DNA-bd_sf"/>
</dbReference>
<accession>N1WIL6</accession>
<dbReference type="Pfam" id="PF00027">
    <property type="entry name" value="cNMP_binding"/>
    <property type="match status" value="1"/>
</dbReference>
<gene>
    <name evidence="6" type="ORF">pgond44_13641</name>
</gene>
<dbReference type="Pfam" id="PF13545">
    <property type="entry name" value="HTH_Crp_2"/>
    <property type="match status" value="1"/>
</dbReference>
<dbReference type="PROSITE" id="PS51063">
    <property type="entry name" value="HTH_CRP_2"/>
    <property type="match status" value="1"/>
</dbReference>
<evidence type="ECO:0000256" key="2">
    <source>
        <dbReference type="ARBA" id="ARBA00023125"/>
    </source>
</evidence>
<evidence type="ECO:0000259" key="4">
    <source>
        <dbReference type="PROSITE" id="PS50042"/>
    </source>
</evidence>
<keyword evidence="1" id="KW-0805">Transcription regulation</keyword>
<dbReference type="InterPro" id="IPR018490">
    <property type="entry name" value="cNMP-bd_dom_sf"/>
</dbReference>
<name>N1WIL6_9FLAO</name>
<dbReference type="CDD" id="cd00038">
    <property type="entry name" value="CAP_ED"/>
    <property type="match status" value="1"/>
</dbReference>
<comment type="caution">
    <text evidence="6">The sequence shown here is derived from an EMBL/GenBank/DDBJ whole genome shotgun (WGS) entry which is preliminary data.</text>
</comment>
<dbReference type="SUPFAM" id="SSF46785">
    <property type="entry name" value="Winged helix' DNA-binding domain"/>
    <property type="match status" value="1"/>
</dbReference>
<protein>
    <submittedName>
        <fullName evidence="6">Transcriptional regulator, Crp/Fnr family protein</fullName>
    </submittedName>
</protein>
<dbReference type="GO" id="GO:0005829">
    <property type="term" value="C:cytosol"/>
    <property type="evidence" value="ECO:0007669"/>
    <property type="project" value="TreeGrafter"/>
</dbReference>
<proteinExistence type="predicted"/>
<dbReference type="InterPro" id="IPR000595">
    <property type="entry name" value="cNMP-bd_dom"/>
</dbReference>
<dbReference type="GO" id="GO:0003677">
    <property type="term" value="F:DNA binding"/>
    <property type="evidence" value="ECO:0007669"/>
    <property type="project" value="UniProtKB-KW"/>
</dbReference>
<keyword evidence="2" id="KW-0238">DNA-binding</keyword>
<dbReference type="PANTHER" id="PTHR24567:SF26">
    <property type="entry name" value="REGULATORY PROTEIN YEIL"/>
    <property type="match status" value="1"/>
</dbReference>
<reference evidence="6 7" key="1">
    <citation type="journal article" date="2014" name="Genome Biol. Evol.">
        <title>Extensive gene acquisition in the extremely psychrophilic bacterial species Psychroflexus torquis and the link to sea-ice ecosystem specialism.</title>
        <authorList>
            <person name="Feng S."/>
            <person name="Powell S.M."/>
            <person name="Wilson R."/>
            <person name="Bowman J.P."/>
        </authorList>
    </citation>
    <scope>NUCLEOTIDE SEQUENCE [LARGE SCALE GENOMIC DNA]</scope>
    <source>
        <strain evidence="6 7">ACAM 44</strain>
    </source>
</reference>
<dbReference type="InterPro" id="IPR050397">
    <property type="entry name" value="Env_Response_Regulators"/>
</dbReference>
<dbReference type="RefSeq" id="WP_003443914.1">
    <property type="nucleotide sequence ID" value="NZ_APLF01000019.1"/>
</dbReference>
<evidence type="ECO:0000256" key="3">
    <source>
        <dbReference type="ARBA" id="ARBA00023163"/>
    </source>
</evidence>
<dbReference type="GO" id="GO:0003700">
    <property type="term" value="F:DNA-binding transcription factor activity"/>
    <property type="evidence" value="ECO:0007669"/>
    <property type="project" value="TreeGrafter"/>
</dbReference>
<dbReference type="SMART" id="SM00419">
    <property type="entry name" value="HTH_CRP"/>
    <property type="match status" value="1"/>
</dbReference>
<dbReference type="Proteomes" id="UP000012317">
    <property type="component" value="Unassembled WGS sequence"/>
</dbReference>
<organism evidence="6 7">
    <name type="scientific">Psychroflexus gondwanensis ACAM 44</name>
    <dbReference type="NCBI Taxonomy" id="1189619"/>
    <lineage>
        <taxon>Bacteria</taxon>
        <taxon>Pseudomonadati</taxon>
        <taxon>Bacteroidota</taxon>
        <taxon>Flavobacteriia</taxon>
        <taxon>Flavobacteriales</taxon>
        <taxon>Flavobacteriaceae</taxon>
        <taxon>Psychroflexus</taxon>
    </lineage>
</organism>
<keyword evidence="3" id="KW-0804">Transcription</keyword>
<sequence>MIDPKLLIQFKAEILEIERGNIIFDYGSKAQFYYQIKTGEVKMNNFNRDGKEFIQGIFYPDQSFGEPPLFADVGYPAGAETITDVEIFRLPKDDFFDLLKKHPEAHFKISEVLASRLYYKAIMASEISSQDPEHRIVRLLDYTKTHIHKLDPEDVLEVDFTRQQIADLTGLRVETVIRACKALEKKGEIQIKKRKILR</sequence>